<dbReference type="GeneID" id="8244603"/>
<accession>C1E8V2</accession>
<evidence type="ECO:0000313" key="1">
    <source>
        <dbReference type="EMBL" id="ACO64220.1"/>
    </source>
</evidence>
<dbReference type="OrthoDB" id="521645at2759"/>
<organism evidence="1 2">
    <name type="scientific">Micromonas commoda (strain RCC299 / NOUM17 / CCMP2709)</name>
    <name type="common">Picoplanktonic green alga</name>
    <dbReference type="NCBI Taxonomy" id="296587"/>
    <lineage>
        <taxon>Eukaryota</taxon>
        <taxon>Viridiplantae</taxon>
        <taxon>Chlorophyta</taxon>
        <taxon>Mamiellophyceae</taxon>
        <taxon>Mamiellales</taxon>
        <taxon>Mamiellaceae</taxon>
        <taxon>Micromonas</taxon>
    </lineage>
</organism>
<gene>
    <name evidence="1" type="ORF">MICPUN_108493</name>
</gene>
<name>C1E8V2_MICCC</name>
<dbReference type="RefSeq" id="XP_002502962.1">
    <property type="nucleotide sequence ID" value="XM_002502916.1"/>
</dbReference>
<dbReference type="InParanoid" id="C1E8V2"/>
<evidence type="ECO:0000313" key="2">
    <source>
        <dbReference type="Proteomes" id="UP000002009"/>
    </source>
</evidence>
<dbReference type="Proteomes" id="UP000002009">
    <property type="component" value="Chromosome 6"/>
</dbReference>
<protein>
    <submittedName>
        <fullName evidence="1">Uncharacterized protein</fullName>
    </submittedName>
</protein>
<dbReference type="KEGG" id="mis:MICPUN_108493"/>
<reference evidence="1 2" key="1">
    <citation type="journal article" date="2009" name="Science">
        <title>Green evolution and dynamic adaptations revealed by genomes of the marine picoeukaryotes Micromonas.</title>
        <authorList>
            <person name="Worden A.Z."/>
            <person name="Lee J.H."/>
            <person name="Mock T."/>
            <person name="Rouze P."/>
            <person name="Simmons M.P."/>
            <person name="Aerts A.L."/>
            <person name="Allen A.E."/>
            <person name="Cuvelier M.L."/>
            <person name="Derelle E."/>
            <person name="Everett M.V."/>
            <person name="Foulon E."/>
            <person name="Grimwood J."/>
            <person name="Gundlach H."/>
            <person name="Henrissat B."/>
            <person name="Napoli C."/>
            <person name="McDonald S.M."/>
            <person name="Parker M.S."/>
            <person name="Rombauts S."/>
            <person name="Salamov A."/>
            <person name="Von Dassow P."/>
            <person name="Badger J.H."/>
            <person name="Coutinho P.M."/>
            <person name="Demir E."/>
            <person name="Dubchak I."/>
            <person name="Gentemann C."/>
            <person name="Eikrem W."/>
            <person name="Gready J.E."/>
            <person name="John U."/>
            <person name="Lanier W."/>
            <person name="Lindquist E.A."/>
            <person name="Lucas S."/>
            <person name="Mayer K.F."/>
            <person name="Moreau H."/>
            <person name="Not F."/>
            <person name="Otillar R."/>
            <person name="Panaud O."/>
            <person name="Pangilinan J."/>
            <person name="Paulsen I."/>
            <person name="Piegu B."/>
            <person name="Poliakov A."/>
            <person name="Robbens S."/>
            <person name="Schmutz J."/>
            <person name="Toulza E."/>
            <person name="Wyss T."/>
            <person name="Zelensky A."/>
            <person name="Zhou K."/>
            <person name="Armbrust E.V."/>
            <person name="Bhattacharya D."/>
            <person name="Goodenough U.W."/>
            <person name="Van de Peer Y."/>
            <person name="Grigoriev I.V."/>
        </authorList>
    </citation>
    <scope>NUCLEOTIDE SEQUENCE [LARGE SCALE GENOMIC DNA]</scope>
    <source>
        <strain evidence="2">RCC299 / NOUM17</strain>
    </source>
</reference>
<dbReference type="AlphaFoldDB" id="C1E8V2"/>
<keyword evidence="2" id="KW-1185">Reference proteome</keyword>
<dbReference type="EMBL" id="CP001327">
    <property type="protein sequence ID" value="ACO64220.1"/>
    <property type="molecule type" value="Genomic_DNA"/>
</dbReference>
<dbReference type="OMA" id="QFTINSR"/>
<sequence>MGVELGVSGVNVATAAAEASKQAKGGPKMATGERLSMCGQYVISRRGEWRSVPEEQRVSTRCAFDAAEPDTRRAPTGEARR</sequence>
<proteinExistence type="predicted"/>